<reference evidence="6 7" key="1">
    <citation type="submission" date="2019-12" db="EMBL/GenBank/DDBJ databases">
        <title>Defluviitalea raffinosedens, isolated from a biogas fermenter, genome sequencing and characterization.</title>
        <authorList>
            <person name="Rettenmaier R."/>
            <person name="Schneider M."/>
            <person name="Neuhaus K."/>
            <person name="Liebl W."/>
            <person name="Zverlov V."/>
        </authorList>
    </citation>
    <scope>NUCLEOTIDE SEQUENCE [LARGE SCALE GENOMIC DNA]</scope>
    <source>
        <strain evidence="6 7">249c-K6</strain>
    </source>
</reference>
<dbReference type="InterPro" id="IPR054564">
    <property type="entry name" value="Gp18_domIII_N"/>
</dbReference>
<dbReference type="Gene3D" id="3.40.50.11790">
    <property type="match status" value="1"/>
</dbReference>
<organism evidence="6 7">
    <name type="scientific">Defluviitalea raffinosedens</name>
    <dbReference type="NCBI Taxonomy" id="1450156"/>
    <lineage>
        <taxon>Bacteria</taxon>
        <taxon>Bacillati</taxon>
        <taxon>Bacillota</taxon>
        <taxon>Clostridia</taxon>
        <taxon>Lachnospirales</taxon>
        <taxon>Defluviitaleaceae</taxon>
        <taxon>Defluviitalea</taxon>
    </lineage>
</organism>
<evidence type="ECO:0000313" key="7">
    <source>
        <dbReference type="Proteomes" id="UP000483018"/>
    </source>
</evidence>
<gene>
    <name evidence="6" type="ORF">GND95_08660</name>
</gene>
<dbReference type="EMBL" id="WSLF01000007">
    <property type="protein sequence ID" value="KAE9633717.1"/>
    <property type="molecule type" value="Genomic_DNA"/>
</dbReference>
<dbReference type="Pfam" id="PF17481">
    <property type="entry name" value="Phage_sheath_domII"/>
    <property type="match status" value="1"/>
</dbReference>
<feature type="domain" description="Tail sheath protein Gp18-like" evidence="5">
    <location>
        <begin position="35"/>
        <end position="95"/>
    </location>
</feature>
<dbReference type="Gene3D" id="2.60.40.4290">
    <property type="match status" value="1"/>
</dbReference>
<dbReference type="AlphaFoldDB" id="A0A7C8LSZ4"/>
<accession>A0A7C8LSZ4</accession>
<keyword evidence="7" id="KW-1185">Reference proteome</keyword>
<dbReference type="InterPro" id="IPR035089">
    <property type="entry name" value="Phage_sheath_subtilisin"/>
</dbReference>
<dbReference type="Gene3D" id="3.30.360.90">
    <property type="match status" value="1"/>
</dbReference>
<name>A0A7C8LSZ4_9FIRM</name>
<dbReference type="OrthoDB" id="89060at2"/>
<feature type="domain" description="Tail sheath protein C-terminal" evidence="4">
    <location>
        <begin position="337"/>
        <end position="437"/>
    </location>
</feature>
<dbReference type="InterPro" id="IPR035326">
    <property type="entry name" value="Beta_sandwich_Seath"/>
</dbReference>
<evidence type="ECO:0000259" key="3">
    <source>
        <dbReference type="Pfam" id="PF17481"/>
    </source>
</evidence>
<dbReference type="Pfam" id="PF04984">
    <property type="entry name" value="Phage_sheath_1"/>
    <property type="match status" value="1"/>
</dbReference>
<evidence type="ECO:0000256" key="1">
    <source>
        <dbReference type="ARBA" id="ARBA00008005"/>
    </source>
</evidence>
<evidence type="ECO:0000259" key="5">
    <source>
        <dbReference type="Pfam" id="PF22671"/>
    </source>
</evidence>
<sequence length="438" mass="48518">MALGGGTFLVQNKVLPGAYINFVSAARASATLSDRGYAAIPIELNWGRENEVITVENADVQKNCFELFGYSYTDEEMKPLRELFKGAKTAYIYRINSGGEKATVTEGELTITAKYGGTRGNDIRVVINVNVDDESKYDVITYVGNKKVDEQTVSTAEELVDNDFVTFKGTGNLSPTAGVNLTGGTNGTIDGDSYSTFLEKIESYSFNTLGYPGKDNLIKDLFVQFTKRMRDEHGVKFQTVLYKKSDADYEGIISVENKALDDNEASLVYWLTGQEAGCAVNRSLTNKTYDGEYAIDTDYKQSALEAGLKTGKLMFHKVGDRVNVLDDINTFVSYTVDKNEDFNNNQVIRVLDQIGNDTAVLFNTKYLGKVQNNEAGRIAFWNDLVSYHNQLQTIQAIENFSADDITVEKGADKKSVVVTDYVMPVSVMAKLYMTVVVE</sequence>
<dbReference type="Gene3D" id="3.30.1490.360">
    <property type="match status" value="1"/>
</dbReference>
<feature type="domain" description="Tail sheath protein subtilisin-like" evidence="2">
    <location>
        <begin position="187"/>
        <end position="330"/>
    </location>
</feature>
<protein>
    <submittedName>
        <fullName evidence="6">Phage tail protein</fullName>
    </submittedName>
</protein>
<comment type="caution">
    <text evidence="6">The sequence shown here is derived from an EMBL/GenBank/DDBJ whole genome shotgun (WGS) entry which is preliminary data.</text>
</comment>
<proteinExistence type="inferred from homology"/>
<evidence type="ECO:0000313" key="6">
    <source>
        <dbReference type="EMBL" id="KAE9633717.1"/>
    </source>
</evidence>
<comment type="similarity">
    <text evidence="1">Belongs to the myoviridae tail sheath protein family.</text>
</comment>
<dbReference type="Pfam" id="PF22671">
    <property type="entry name" value="Gp18_domIII_N"/>
    <property type="match status" value="1"/>
</dbReference>
<evidence type="ECO:0000259" key="2">
    <source>
        <dbReference type="Pfam" id="PF04984"/>
    </source>
</evidence>
<dbReference type="Pfam" id="PF17482">
    <property type="entry name" value="Phage_sheath_1C"/>
    <property type="match status" value="1"/>
</dbReference>
<dbReference type="Gene3D" id="3.30.1370.220">
    <property type="match status" value="1"/>
</dbReference>
<feature type="domain" description="Phage tail sheath protein-like beta-sandwich" evidence="3">
    <location>
        <begin position="98"/>
        <end position="186"/>
    </location>
</feature>
<dbReference type="Proteomes" id="UP000483018">
    <property type="component" value="Unassembled WGS sequence"/>
</dbReference>
<evidence type="ECO:0000259" key="4">
    <source>
        <dbReference type="Pfam" id="PF17482"/>
    </source>
</evidence>
<dbReference type="InterPro" id="IPR020287">
    <property type="entry name" value="Tail_sheath_C"/>
</dbReference>